<reference evidence="2" key="1">
    <citation type="submission" date="2025-08" db="UniProtKB">
        <authorList>
            <consortium name="Ensembl"/>
        </authorList>
    </citation>
    <scope>IDENTIFICATION</scope>
</reference>
<dbReference type="AlphaFoldDB" id="A0A8D2HDJ5"/>
<evidence type="ECO:0000313" key="2">
    <source>
        <dbReference type="Ensembl" id="ENSUPAP00010013982.1"/>
    </source>
</evidence>
<feature type="region of interest" description="Disordered" evidence="1">
    <location>
        <begin position="33"/>
        <end position="58"/>
    </location>
</feature>
<name>A0A8D2HDJ5_UROPR</name>
<keyword evidence="3" id="KW-1185">Reference proteome</keyword>
<accession>A0A8D2HDJ5</accession>
<evidence type="ECO:0000313" key="3">
    <source>
        <dbReference type="Proteomes" id="UP000694417"/>
    </source>
</evidence>
<dbReference type="GeneTree" id="ENSGT00950000185357"/>
<evidence type="ECO:0000256" key="1">
    <source>
        <dbReference type="SAM" id="MobiDB-lite"/>
    </source>
</evidence>
<reference evidence="2" key="2">
    <citation type="submission" date="2025-09" db="UniProtKB">
        <authorList>
            <consortium name="Ensembl"/>
        </authorList>
    </citation>
    <scope>IDENTIFICATION</scope>
</reference>
<organism evidence="2 3">
    <name type="scientific">Urocitellus parryii</name>
    <name type="common">Arctic ground squirrel</name>
    <name type="synonym">Spermophilus parryii</name>
    <dbReference type="NCBI Taxonomy" id="9999"/>
    <lineage>
        <taxon>Eukaryota</taxon>
        <taxon>Metazoa</taxon>
        <taxon>Chordata</taxon>
        <taxon>Craniata</taxon>
        <taxon>Vertebrata</taxon>
        <taxon>Euteleostomi</taxon>
        <taxon>Mammalia</taxon>
        <taxon>Eutheria</taxon>
        <taxon>Euarchontoglires</taxon>
        <taxon>Glires</taxon>
        <taxon>Rodentia</taxon>
        <taxon>Sciuromorpha</taxon>
        <taxon>Sciuridae</taxon>
        <taxon>Xerinae</taxon>
        <taxon>Marmotini</taxon>
        <taxon>Urocitellus</taxon>
    </lineage>
</organism>
<sequence>MIYAKEFLGKDSTVIQGTYTLEISGILKSLRVGGKRRKTPIKKEKPKRKEKRKKSKRRKRRLLLKCRWQLKFFII</sequence>
<protein>
    <submittedName>
        <fullName evidence="2">Uncharacterized protein</fullName>
    </submittedName>
</protein>
<dbReference type="Ensembl" id="ENSUPAT00010015997.1">
    <property type="protein sequence ID" value="ENSUPAP00010013982.1"/>
    <property type="gene ID" value="ENSUPAG00010011244.1"/>
</dbReference>
<dbReference type="Proteomes" id="UP000694417">
    <property type="component" value="Unplaced"/>
</dbReference>
<proteinExistence type="predicted"/>